<dbReference type="OrthoDB" id="24966at2759"/>
<dbReference type="InterPro" id="IPR027525">
    <property type="entry name" value="eIF3i"/>
</dbReference>
<name>A0A2H6KAR4_9APIC</name>
<feature type="repeat" description="WD" evidence="8">
    <location>
        <begin position="333"/>
        <end position="374"/>
    </location>
</feature>
<reference evidence="9 10" key="1">
    <citation type="journal article" date="2017" name="BMC Genomics">
        <title>Whole-genome assembly of Babesia ovata and comparative genomics between closely related pathogens.</title>
        <authorList>
            <person name="Yamagishi J."/>
            <person name="Asada M."/>
            <person name="Hakimi H."/>
            <person name="Tanaka T.Q."/>
            <person name="Sugimoto C."/>
            <person name="Kawazu S."/>
        </authorList>
    </citation>
    <scope>NUCLEOTIDE SEQUENCE [LARGE SCALE GENOMIC DNA]</scope>
    <source>
        <strain evidence="9 10">Miyake</strain>
    </source>
</reference>
<keyword evidence="2 7" id="KW-0396">Initiation factor</keyword>
<dbReference type="Proteomes" id="UP000236319">
    <property type="component" value="Unassembled WGS sequence"/>
</dbReference>
<dbReference type="PROSITE" id="PS50082">
    <property type="entry name" value="WD_REPEATS_2"/>
    <property type="match status" value="2"/>
</dbReference>
<dbReference type="GO" id="GO:0003723">
    <property type="term" value="F:RNA binding"/>
    <property type="evidence" value="ECO:0007669"/>
    <property type="project" value="TreeGrafter"/>
</dbReference>
<evidence type="ECO:0000256" key="5">
    <source>
        <dbReference type="ARBA" id="ARBA00022917"/>
    </source>
</evidence>
<dbReference type="Gene3D" id="2.130.10.10">
    <property type="entry name" value="YVTN repeat-like/Quinoprotein amine dehydrogenase"/>
    <property type="match status" value="2"/>
</dbReference>
<dbReference type="VEuPathDB" id="PiroplasmaDB:BOVATA_015760"/>
<dbReference type="RefSeq" id="XP_028866326.1">
    <property type="nucleotide sequence ID" value="XM_029010493.1"/>
</dbReference>
<evidence type="ECO:0000256" key="3">
    <source>
        <dbReference type="ARBA" id="ARBA00022574"/>
    </source>
</evidence>
<dbReference type="GO" id="GO:0016282">
    <property type="term" value="C:eukaryotic 43S preinitiation complex"/>
    <property type="evidence" value="ECO:0007669"/>
    <property type="project" value="UniProtKB-UniRule"/>
</dbReference>
<dbReference type="SUPFAM" id="SSF50978">
    <property type="entry name" value="WD40 repeat-like"/>
    <property type="match status" value="1"/>
</dbReference>
<keyword evidence="1 7" id="KW-0963">Cytoplasm</keyword>
<dbReference type="GO" id="GO:0001732">
    <property type="term" value="P:formation of cytoplasmic translation initiation complex"/>
    <property type="evidence" value="ECO:0007669"/>
    <property type="project" value="UniProtKB-UniRule"/>
</dbReference>
<evidence type="ECO:0000313" key="9">
    <source>
        <dbReference type="EMBL" id="GBE60083.1"/>
    </source>
</evidence>
<comment type="subcellular location">
    <subcellularLocation>
        <location evidence="7">Cytoplasm</location>
    </subcellularLocation>
</comment>
<sequence>MRPLVLRGHRRPLTCVKTNREGDLLFTCGKDASLLLWRTDNGQQIGQYNTGRGAIWACDVTVDSKMVIAATGDARILILDTFTGEMIADIKDEGACKYVEWNRNPQKQDKFVMIHDDFGESVFMALKVYKLNFERTEEGGLAVEHRILWTQRGYRSRAIQCHWGPLDRDVITCHENGTIQVKRACHVDMDTQVWDAEDGTNLHVIEAHKQTVTCISFDLYGLFMLSVGTPRSRVQFSAVLLGWYREALGNPELDHRKGTASTNGPHVAQNYKTDRPLNACVISPCFKPDSVEKAHILLGGGQSADEVTTTAASEGKFQALLHHLIHEGEIGSIKGHFGPINTLTFLAEGNGYVSGGEDGNVRIYHFDKDYILDKYD</sequence>
<keyword evidence="10" id="KW-1185">Reference proteome</keyword>
<keyword evidence="4" id="KW-0677">Repeat</keyword>
<evidence type="ECO:0000256" key="4">
    <source>
        <dbReference type="ARBA" id="ARBA00022737"/>
    </source>
</evidence>
<keyword evidence="3 8" id="KW-0853">WD repeat</keyword>
<organism evidence="9 10">
    <name type="scientific">Babesia ovata</name>
    <dbReference type="NCBI Taxonomy" id="189622"/>
    <lineage>
        <taxon>Eukaryota</taxon>
        <taxon>Sar</taxon>
        <taxon>Alveolata</taxon>
        <taxon>Apicomplexa</taxon>
        <taxon>Aconoidasida</taxon>
        <taxon>Piroplasmida</taxon>
        <taxon>Babesiidae</taxon>
        <taxon>Babesia</taxon>
    </lineage>
</organism>
<dbReference type="HAMAP" id="MF_03008">
    <property type="entry name" value="eIF3i"/>
    <property type="match status" value="1"/>
</dbReference>
<evidence type="ECO:0000256" key="1">
    <source>
        <dbReference type="ARBA" id="ARBA00022490"/>
    </source>
</evidence>
<evidence type="ECO:0000256" key="8">
    <source>
        <dbReference type="PROSITE-ProRule" id="PRU00221"/>
    </source>
</evidence>
<dbReference type="InterPro" id="IPR001680">
    <property type="entry name" value="WD40_rpt"/>
</dbReference>
<comment type="similarity">
    <text evidence="7">Belongs to the eIF-3 subunit I family.</text>
</comment>
<feature type="repeat" description="WD" evidence="8">
    <location>
        <begin position="6"/>
        <end position="47"/>
    </location>
</feature>
<evidence type="ECO:0000256" key="2">
    <source>
        <dbReference type="ARBA" id="ARBA00022540"/>
    </source>
</evidence>
<dbReference type="PANTHER" id="PTHR19877">
    <property type="entry name" value="EUKARYOTIC TRANSLATION INITIATION FACTOR 3 SUBUNIT I"/>
    <property type="match status" value="1"/>
</dbReference>
<gene>
    <name evidence="9" type="ORF">BOVATA_015760</name>
</gene>
<evidence type="ECO:0000313" key="10">
    <source>
        <dbReference type="Proteomes" id="UP000236319"/>
    </source>
</evidence>
<proteinExistence type="inferred from homology"/>
<dbReference type="PANTHER" id="PTHR19877:SF1">
    <property type="entry name" value="EUKARYOTIC TRANSLATION INITIATION FACTOR 3 SUBUNIT I"/>
    <property type="match status" value="1"/>
</dbReference>
<comment type="similarity">
    <text evidence="6">Belongs to the WD repeat STRAP family.</text>
</comment>
<protein>
    <recommendedName>
        <fullName evidence="7">Eukaryotic translation initiation factor 3 subunit I</fullName>
        <shortName evidence="7">eIF3i</shortName>
    </recommendedName>
</protein>
<dbReference type="InterPro" id="IPR015943">
    <property type="entry name" value="WD40/YVTN_repeat-like_dom_sf"/>
</dbReference>
<keyword evidence="5 7" id="KW-0648">Protein biosynthesis</keyword>
<comment type="subunit">
    <text evidence="7">Component of the eukaryotic translation initiation factor 3 (eIF-3) complex.</text>
</comment>
<comment type="function">
    <text evidence="7">Component of the eukaryotic translation initiation factor 3 (eIF-3) complex, which is involved in protein synthesis of a specialized repertoire of mRNAs and, together with other initiation factors, stimulates binding of mRNA and methionyl-tRNAi to the 40S ribosome. The eIF-3 complex specifically targets and initiates translation of a subset of mRNAs involved in cell proliferation.</text>
</comment>
<dbReference type="Pfam" id="PF00400">
    <property type="entry name" value="WD40"/>
    <property type="match status" value="3"/>
</dbReference>
<dbReference type="GO" id="GO:0033290">
    <property type="term" value="C:eukaryotic 48S preinitiation complex"/>
    <property type="evidence" value="ECO:0007669"/>
    <property type="project" value="UniProtKB-UniRule"/>
</dbReference>
<accession>A0A2H6KAR4</accession>
<comment type="caution">
    <text evidence="9">The sequence shown here is derived from an EMBL/GenBank/DDBJ whole genome shotgun (WGS) entry which is preliminary data.</text>
</comment>
<dbReference type="EMBL" id="BDSA01000002">
    <property type="protein sequence ID" value="GBE60083.1"/>
    <property type="molecule type" value="Genomic_DNA"/>
</dbReference>
<dbReference type="InterPro" id="IPR036322">
    <property type="entry name" value="WD40_repeat_dom_sf"/>
</dbReference>
<evidence type="ECO:0000256" key="6">
    <source>
        <dbReference type="ARBA" id="ARBA00038394"/>
    </source>
</evidence>
<dbReference type="SMART" id="SM00320">
    <property type="entry name" value="WD40"/>
    <property type="match status" value="4"/>
</dbReference>
<dbReference type="AlphaFoldDB" id="A0A2H6KAR4"/>
<dbReference type="GO" id="GO:0003743">
    <property type="term" value="F:translation initiation factor activity"/>
    <property type="evidence" value="ECO:0007669"/>
    <property type="project" value="UniProtKB-UniRule"/>
</dbReference>
<dbReference type="GO" id="GO:0071541">
    <property type="term" value="C:eukaryotic translation initiation factor 3 complex, eIF3m"/>
    <property type="evidence" value="ECO:0007669"/>
    <property type="project" value="TreeGrafter"/>
</dbReference>
<dbReference type="GeneID" id="39873853"/>
<dbReference type="PROSITE" id="PS50294">
    <property type="entry name" value="WD_REPEATS_REGION"/>
    <property type="match status" value="2"/>
</dbReference>
<evidence type="ECO:0000256" key="7">
    <source>
        <dbReference type="HAMAP-Rule" id="MF_03008"/>
    </source>
</evidence>